<gene>
    <name evidence="3" type="ORF">ASZ90_004326</name>
</gene>
<dbReference type="SMART" id="SM00966">
    <property type="entry name" value="SpoVT_AbrB"/>
    <property type="match status" value="1"/>
</dbReference>
<dbReference type="PANTHER" id="PTHR37550:SF3">
    <property type="entry name" value="ANTITOXIN VAPB1"/>
    <property type="match status" value="1"/>
</dbReference>
<dbReference type="EMBL" id="LNQE01000590">
    <property type="protein sequence ID" value="KUG25843.1"/>
    <property type="molecule type" value="Genomic_DNA"/>
</dbReference>
<reference evidence="3" key="1">
    <citation type="journal article" date="2015" name="Proc. Natl. Acad. Sci. U.S.A.">
        <title>Networks of energetic and metabolic interactions define dynamics in microbial communities.</title>
        <authorList>
            <person name="Embree M."/>
            <person name="Liu J.K."/>
            <person name="Al-Bassam M.M."/>
            <person name="Zengler K."/>
        </authorList>
    </citation>
    <scope>NUCLEOTIDE SEQUENCE</scope>
</reference>
<dbReference type="PANTHER" id="PTHR37550">
    <property type="entry name" value="ANTITOXIN VAPB1"/>
    <property type="match status" value="1"/>
</dbReference>
<organism evidence="3">
    <name type="scientific">hydrocarbon metagenome</name>
    <dbReference type="NCBI Taxonomy" id="938273"/>
    <lineage>
        <taxon>unclassified sequences</taxon>
        <taxon>metagenomes</taxon>
        <taxon>ecological metagenomes</taxon>
    </lineage>
</organism>
<dbReference type="PROSITE" id="PS51740">
    <property type="entry name" value="SPOVT_ABRB"/>
    <property type="match status" value="1"/>
</dbReference>
<name>A0A0W8G033_9ZZZZ</name>
<dbReference type="InterPro" id="IPR051734">
    <property type="entry name" value="VapB_TA_antitoxins"/>
</dbReference>
<dbReference type="InterPro" id="IPR037914">
    <property type="entry name" value="SpoVT-AbrB_sf"/>
</dbReference>
<dbReference type="SUPFAM" id="SSF89447">
    <property type="entry name" value="AbrB/MazE/MraZ-like"/>
    <property type="match status" value="1"/>
</dbReference>
<accession>A0A0W8G033</accession>
<evidence type="ECO:0000256" key="1">
    <source>
        <dbReference type="ARBA" id="ARBA00007924"/>
    </source>
</evidence>
<comment type="caution">
    <text evidence="3">The sequence shown here is derived from an EMBL/GenBank/DDBJ whole genome shotgun (WGS) entry which is preliminary data.</text>
</comment>
<dbReference type="NCBIfam" id="NF040493">
    <property type="entry name" value="TA_anti_VapB"/>
    <property type="match status" value="1"/>
</dbReference>
<dbReference type="Gene3D" id="2.10.260.10">
    <property type="match status" value="1"/>
</dbReference>
<comment type="similarity">
    <text evidence="1">Belongs to the VapB family.</text>
</comment>
<protein>
    <submittedName>
        <fullName evidence="3">Vapb protein (Antitoxin to vapc)</fullName>
    </submittedName>
</protein>
<feature type="domain" description="SpoVT-AbrB" evidence="2">
    <location>
        <begin position="4"/>
        <end position="44"/>
    </location>
</feature>
<dbReference type="InterPro" id="IPR047976">
    <property type="entry name" value="Anti_VapB2-like"/>
</dbReference>
<evidence type="ECO:0000313" key="3">
    <source>
        <dbReference type="EMBL" id="KUG25843.1"/>
    </source>
</evidence>
<proteinExistence type="inferred from homology"/>
<dbReference type="InterPro" id="IPR007159">
    <property type="entry name" value="SpoVT-AbrB_dom"/>
</dbReference>
<dbReference type="GO" id="GO:0003677">
    <property type="term" value="F:DNA binding"/>
    <property type="evidence" value="ECO:0007669"/>
    <property type="project" value="InterPro"/>
</dbReference>
<sequence>MEKTKIFKSGNSQAIRLPKKYRILGDEVFIKKMGDGLLILPQNSAWSSFVDSLNRFSSDFMNARFQPPVDEREELQ</sequence>
<dbReference type="Pfam" id="PF04014">
    <property type="entry name" value="MazE_antitoxin"/>
    <property type="match status" value="1"/>
</dbReference>
<dbReference type="AlphaFoldDB" id="A0A0W8G033"/>
<evidence type="ECO:0000259" key="2">
    <source>
        <dbReference type="PROSITE" id="PS51740"/>
    </source>
</evidence>